<evidence type="ECO:0000313" key="2">
    <source>
        <dbReference type="Proteomes" id="UP000242951"/>
    </source>
</evidence>
<accession>A0ABR5HKF9</accession>
<evidence type="ECO:0000313" key="1">
    <source>
        <dbReference type="EMBL" id="KMQ79867.1"/>
    </source>
</evidence>
<reference evidence="1 2" key="1">
    <citation type="submission" date="2015-06" db="EMBL/GenBank/DDBJ databases">
        <title>Comparative genomics of Burkholderia leaf nodule symbionts.</title>
        <authorList>
            <person name="Carlier A."/>
            <person name="Eberl L."/>
            <person name="Pinto-Carbo M."/>
        </authorList>
    </citation>
    <scope>NUCLEOTIDE SEQUENCE [LARGE SCALE GENOMIC DNA]</scope>
    <source>
        <strain evidence="1 2">UZHbot3</strain>
    </source>
</reference>
<sequence>MLNDFHTAQAGGGYAFSYDREESDTTLTARFERWFSGNDPQAVVMAPGEKQTLFGFYWAASMMSASLPCFAAMPNDACQDEWMRWMAREAGGDPRPCDSTLPICGCF</sequence>
<keyword evidence="2" id="KW-1185">Reference proteome</keyword>
<dbReference type="EMBL" id="LELG01000248">
    <property type="protein sequence ID" value="KMQ79867.1"/>
    <property type="molecule type" value="Genomic_DNA"/>
</dbReference>
<comment type="caution">
    <text evidence="1">The sequence shown here is derived from an EMBL/GenBank/DDBJ whole genome shotgun (WGS) entry which is preliminary data.</text>
</comment>
<protein>
    <submittedName>
        <fullName evidence="1">Uncharacterized protein</fullName>
    </submittedName>
</protein>
<name>A0ABR5HKF9_9BURK</name>
<dbReference type="Proteomes" id="UP000242951">
    <property type="component" value="Unassembled WGS sequence"/>
</dbReference>
<organism evidence="1 2">
    <name type="scientific">Candidatus Burkholderia pumila</name>
    <dbReference type="NCBI Taxonomy" id="1090375"/>
    <lineage>
        <taxon>Bacteria</taxon>
        <taxon>Pseudomonadati</taxon>
        <taxon>Pseudomonadota</taxon>
        <taxon>Betaproteobacteria</taxon>
        <taxon>Burkholderiales</taxon>
        <taxon>Burkholderiaceae</taxon>
        <taxon>Burkholderia</taxon>
    </lineage>
</organism>
<proteinExistence type="predicted"/>
<gene>
    <name evidence="1" type="ORF">BPMI_02481</name>
</gene>